<proteinExistence type="predicted"/>
<dbReference type="AlphaFoldDB" id="A0A449GM10"/>
<gene>
    <name evidence="1" type="ORF">NCTC1935_04676</name>
</gene>
<dbReference type="EMBL" id="CAACYE010000005">
    <property type="protein sequence ID" value="VFA86809.1"/>
    <property type="molecule type" value="Genomic_DNA"/>
</dbReference>
<reference evidence="1" key="1">
    <citation type="submission" date="2019-02" db="EMBL/GenBank/DDBJ databases">
        <authorList>
            <consortium name="Pathogen Informatics"/>
        </authorList>
    </citation>
    <scope>NUCLEOTIDE SEQUENCE</scope>
    <source>
        <strain evidence="1">3012STDY6733949</strain>
    </source>
</reference>
<sequence>MSDLAERQTETTRHHRQRHDLLRQLQRADGLLPGQRAAVQIGTTHRPHPTERARCGVASPHIADVETWIATRIAPFGPRRTSTKHTRE</sequence>
<evidence type="ECO:0000313" key="1">
    <source>
        <dbReference type="EMBL" id="VFA86809.1"/>
    </source>
</evidence>
<name>A0A449GM10_NOCFR</name>
<organism evidence="1">
    <name type="scientific">Nocardia farcinica</name>
    <dbReference type="NCBI Taxonomy" id="37329"/>
    <lineage>
        <taxon>Bacteria</taxon>
        <taxon>Bacillati</taxon>
        <taxon>Actinomycetota</taxon>
        <taxon>Actinomycetes</taxon>
        <taxon>Mycobacteriales</taxon>
        <taxon>Nocardiaceae</taxon>
        <taxon>Nocardia</taxon>
    </lineage>
</organism>
<protein>
    <submittedName>
        <fullName evidence="1">Uncharacterized protein</fullName>
    </submittedName>
</protein>
<accession>A0A449GM10</accession>